<evidence type="ECO:0000256" key="4">
    <source>
        <dbReference type="ARBA" id="ARBA00022729"/>
    </source>
</evidence>
<dbReference type="SUPFAM" id="SSF57586">
    <property type="entry name" value="TNF receptor-like"/>
    <property type="match status" value="2"/>
</dbReference>
<protein>
    <submittedName>
        <fullName evidence="12">Tumor necrosis factor receptor superfamily member 5-like protein</fullName>
    </submittedName>
</protein>
<gene>
    <name evidence="12" type="primary">CD40</name>
</gene>
<keyword evidence="7" id="KW-0325">Glycoprotein</keyword>
<comment type="subcellular location">
    <subcellularLocation>
        <location evidence="1">Secreted</location>
    </subcellularLocation>
</comment>
<dbReference type="PROSITE" id="PS00652">
    <property type="entry name" value="TNFR_NGFR_1"/>
    <property type="match status" value="2"/>
</dbReference>
<keyword evidence="3" id="KW-0053">Apoptosis</keyword>
<organism evidence="12">
    <name type="scientific">Littorina littorea</name>
    <name type="common">Common periwinkle</name>
    <dbReference type="NCBI Taxonomy" id="31216"/>
    <lineage>
        <taxon>Eukaryota</taxon>
        <taxon>Metazoa</taxon>
        <taxon>Spiralia</taxon>
        <taxon>Lophotrochozoa</taxon>
        <taxon>Mollusca</taxon>
        <taxon>Gastropoda</taxon>
        <taxon>Caenogastropoda</taxon>
        <taxon>Littorinimorpha</taxon>
        <taxon>Littorinoidea</taxon>
        <taxon>Littorinidae</taxon>
        <taxon>Littorina</taxon>
    </lineage>
</organism>
<feature type="repeat" description="TNFR-Cys" evidence="8">
    <location>
        <begin position="70"/>
        <end position="111"/>
    </location>
</feature>
<dbReference type="Pfam" id="PF00020">
    <property type="entry name" value="TNFR_c6"/>
    <property type="match status" value="3"/>
</dbReference>
<comment type="caution">
    <text evidence="8">Lacks conserved residue(s) required for the propagation of feature annotation.</text>
</comment>
<feature type="disulfide bond" evidence="8">
    <location>
        <begin position="93"/>
        <end position="111"/>
    </location>
</feature>
<keyword evidence="9" id="KW-0472">Membrane</keyword>
<feature type="domain" description="TNFR-Cys" evidence="11">
    <location>
        <begin position="157"/>
        <end position="199"/>
    </location>
</feature>
<feature type="transmembrane region" description="Helical" evidence="9">
    <location>
        <begin position="263"/>
        <end position="282"/>
    </location>
</feature>
<dbReference type="Gene3D" id="1.10.533.10">
    <property type="entry name" value="Death Domain, Fas"/>
    <property type="match status" value="1"/>
</dbReference>
<evidence type="ECO:0000256" key="9">
    <source>
        <dbReference type="SAM" id="Phobius"/>
    </source>
</evidence>
<evidence type="ECO:0000256" key="5">
    <source>
        <dbReference type="ARBA" id="ARBA00022737"/>
    </source>
</evidence>
<feature type="chain" id="PRO_5028842884" evidence="10">
    <location>
        <begin position="34"/>
        <end position="413"/>
    </location>
</feature>
<keyword evidence="9" id="KW-1133">Transmembrane helix</keyword>
<evidence type="ECO:0000256" key="10">
    <source>
        <dbReference type="SAM" id="SignalP"/>
    </source>
</evidence>
<dbReference type="GO" id="GO:0005576">
    <property type="term" value="C:extracellular region"/>
    <property type="evidence" value="ECO:0007669"/>
    <property type="project" value="UniProtKB-SubCell"/>
</dbReference>
<feature type="disulfide bond" evidence="8">
    <location>
        <begin position="178"/>
        <end position="191"/>
    </location>
</feature>
<feature type="repeat" description="TNFR-Cys" evidence="8">
    <location>
        <begin position="157"/>
        <end position="199"/>
    </location>
</feature>
<dbReference type="InterPro" id="IPR052459">
    <property type="entry name" value="TNFRSF_decoy_receptor"/>
</dbReference>
<dbReference type="AlphaFoldDB" id="A0A7G8Z9W0"/>
<accession>A0A7G8Z9W0</accession>
<dbReference type="InterPro" id="IPR011029">
    <property type="entry name" value="DEATH-like_dom_sf"/>
</dbReference>
<evidence type="ECO:0000256" key="1">
    <source>
        <dbReference type="ARBA" id="ARBA00004613"/>
    </source>
</evidence>
<name>A0A7G8Z9W0_LITLI</name>
<dbReference type="GO" id="GO:0006915">
    <property type="term" value="P:apoptotic process"/>
    <property type="evidence" value="ECO:0007669"/>
    <property type="project" value="UniProtKB-KW"/>
</dbReference>
<dbReference type="EMBL" id="MT683538">
    <property type="protein sequence ID" value="QNL15269.1"/>
    <property type="molecule type" value="mRNA"/>
</dbReference>
<dbReference type="Gene3D" id="2.10.50.10">
    <property type="entry name" value="Tumor Necrosis Factor Receptor, subunit A, domain 2"/>
    <property type="match status" value="3"/>
</dbReference>
<feature type="domain" description="TNFR-Cys" evidence="11">
    <location>
        <begin position="70"/>
        <end position="111"/>
    </location>
</feature>
<keyword evidence="5" id="KW-0677">Repeat</keyword>
<dbReference type="InterPro" id="IPR001368">
    <property type="entry name" value="TNFR/NGFR_Cys_rich_reg"/>
</dbReference>
<dbReference type="PROSITE" id="PS50050">
    <property type="entry name" value="TNFR_NGFR_2"/>
    <property type="match status" value="2"/>
</dbReference>
<dbReference type="PANTHER" id="PTHR23097:SF181">
    <property type="entry name" value="CASPASE-8-LIKE"/>
    <property type="match status" value="1"/>
</dbReference>
<evidence type="ECO:0000259" key="11">
    <source>
        <dbReference type="PROSITE" id="PS50050"/>
    </source>
</evidence>
<evidence type="ECO:0000256" key="3">
    <source>
        <dbReference type="ARBA" id="ARBA00022703"/>
    </source>
</evidence>
<evidence type="ECO:0000256" key="7">
    <source>
        <dbReference type="ARBA" id="ARBA00023180"/>
    </source>
</evidence>
<feature type="disulfide bond" evidence="8">
    <location>
        <begin position="71"/>
        <end position="86"/>
    </location>
</feature>
<keyword evidence="9" id="KW-0812">Transmembrane</keyword>
<evidence type="ECO:0000256" key="2">
    <source>
        <dbReference type="ARBA" id="ARBA00022525"/>
    </source>
</evidence>
<keyword evidence="6 8" id="KW-1015">Disulfide bond</keyword>
<keyword evidence="4 10" id="KW-0732">Signal</keyword>
<evidence type="ECO:0000313" key="12">
    <source>
        <dbReference type="EMBL" id="QNL15269.1"/>
    </source>
</evidence>
<feature type="disulfide bond" evidence="8">
    <location>
        <begin position="181"/>
        <end position="199"/>
    </location>
</feature>
<feature type="signal peptide" evidence="10">
    <location>
        <begin position="1"/>
        <end position="33"/>
    </location>
</feature>
<evidence type="ECO:0000256" key="8">
    <source>
        <dbReference type="PROSITE-ProRule" id="PRU00206"/>
    </source>
</evidence>
<dbReference type="PANTHER" id="PTHR23097">
    <property type="entry name" value="TUMOR NECROSIS FACTOR RECEPTOR SUPERFAMILY MEMBER"/>
    <property type="match status" value="1"/>
</dbReference>
<keyword evidence="2" id="KW-0964">Secreted</keyword>
<evidence type="ECO:0000256" key="6">
    <source>
        <dbReference type="ARBA" id="ARBA00023157"/>
    </source>
</evidence>
<reference evidence="12" key="1">
    <citation type="journal article" date="2020" name="Fish Shellfish">
        <title>Toll-like signaling pathway in the transcriptome of Littorina littorea.</title>
        <authorList>
            <person name="Gorbushin A.M."/>
        </authorList>
    </citation>
    <scope>NUCLEOTIDE SEQUENCE</scope>
    <source>
        <tissue evidence="12">Kidney</tissue>
    </source>
</reference>
<feature type="transmembrane region" description="Helical" evidence="9">
    <location>
        <begin position="226"/>
        <end position="251"/>
    </location>
</feature>
<dbReference type="SMART" id="SM00208">
    <property type="entry name" value="TNFR"/>
    <property type="match status" value="3"/>
</dbReference>
<keyword evidence="12" id="KW-0675">Receptor</keyword>
<proteinExistence type="evidence at transcript level"/>
<sequence length="413" mass="45314">MNWMAKNIGLGCSYSLCVFTCLLSFSWLTLSAAERETYPLDSEIHCFKCPVGAKVATDCTENFTDPTCVPCGDHQYSDKENGNKHCSTCKPGCPKNGVETQACTDAMNRMCICEPGFHRYPIDPIDPHFECKPHSKCSEGEGVVYNGNFTHDTACEKCKAGSEYVDKSDPDTPVCRACFHCPSGTTLVEFCSLTSNTQCSVGNYTFDANVTTPATGDEQSRPLPGVVIFIIVYLVLVVLGALAAVALYIYMKRKRCGMHSKQKMALVLAIVLGLGLLFAGIFCVITCSDESERQPSGPGIPLMNGAAAPADGWSKEFIMGPGFNFLSNRLGLEWETFIHALPGWTSASTVIVHKKMENPHSVPNQIRACLQEWANEAPGMVTESVIRRELREVEQQELIDGLEEKYAEHKEQA</sequence>